<dbReference type="PROSITE" id="PS50995">
    <property type="entry name" value="HTH_MARR_2"/>
    <property type="match status" value="1"/>
</dbReference>
<dbReference type="InterPro" id="IPR039422">
    <property type="entry name" value="MarR/SlyA-like"/>
</dbReference>
<gene>
    <name evidence="2" type="ORF">CO192_09335</name>
    <name evidence="3" type="ORF">EAO82_00080</name>
</gene>
<dbReference type="GO" id="GO:0003700">
    <property type="term" value="F:DNA-binding transcription factor activity"/>
    <property type="evidence" value="ECO:0007669"/>
    <property type="project" value="InterPro"/>
</dbReference>
<evidence type="ECO:0000259" key="1">
    <source>
        <dbReference type="PROSITE" id="PS50995"/>
    </source>
</evidence>
<dbReference type="PANTHER" id="PTHR33164">
    <property type="entry name" value="TRANSCRIPTIONAL REGULATOR, MARR FAMILY"/>
    <property type="match status" value="1"/>
</dbReference>
<dbReference type="InterPro" id="IPR036388">
    <property type="entry name" value="WH-like_DNA-bd_sf"/>
</dbReference>
<proteinExistence type="predicted"/>
<dbReference type="PRINTS" id="PR00598">
    <property type="entry name" value="HTHMARR"/>
</dbReference>
<reference evidence="2 4" key="1">
    <citation type="submission" date="2017-09" db="EMBL/GenBank/DDBJ databases">
        <title>Bacterial and phytoplankton interrelationship in Kongsfjorden, an Arctic fjord.</title>
        <authorList>
            <person name="Sinha R."/>
            <person name="Krishnan K."/>
        </authorList>
    </citation>
    <scope>NUCLEOTIDE SEQUENCE [LARGE SCALE GENOMIC DNA]</scope>
    <source>
        <strain evidence="2 4">58</strain>
    </source>
</reference>
<evidence type="ECO:0000313" key="5">
    <source>
        <dbReference type="Proteomes" id="UP000344571"/>
    </source>
</evidence>
<evidence type="ECO:0000313" key="4">
    <source>
        <dbReference type="Proteomes" id="UP000243750"/>
    </source>
</evidence>
<dbReference type="SMART" id="SM00347">
    <property type="entry name" value="HTH_MARR"/>
    <property type="match status" value="1"/>
</dbReference>
<organism evidence="2 4">
    <name type="scientific">Halopseudomonas pelagia</name>
    <dbReference type="NCBI Taxonomy" id="553151"/>
    <lineage>
        <taxon>Bacteria</taxon>
        <taxon>Pseudomonadati</taxon>
        <taxon>Pseudomonadota</taxon>
        <taxon>Gammaproteobacteria</taxon>
        <taxon>Pseudomonadales</taxon>
        <taxon>Pseudomonadaceae</taxon>
        <taxon>Halopseudomonas</taxon>
    </lineage>
</organism>
<protein>
    <submittedName>
        <fullName evidence="2">MarR family transcriptional regulator</fullName>
    </submittedName>
</protein>
<reference evidence="3 5" key="2">
    <citation type="submission" date="2018-10" db="EMBL/GenBank/DDBJ databases">
        <title>Complete genome sequence of Pseudomonas pelagia strain Kongs-67.</title>
        <authorList>
            <person name="Sinha R.K."/>
            <person name="Krishnan K."/>
        </authorList>
    </citation>
    <scope>NUCLEOTIDE SEQUENCE [LARGE SCALE GENOMIC DNA]</scope>
    <source>
        <strain evidence="3 5">Kongs-67</strain>
    </source>
</reference>
<evidence type="ECO:0000313" key="3">
    <source>
        <dbReference type="EMBL" id="QFY54922.1"/>
    </source>
</evidence>
<dbReference type="EMBL" id="NWMT01000093">
    <property type="protein sequence ID" value="PCC99646.1"/>
    <property type="molecule type" value="Genomic_DNA"/>
</dbReference>
<name>A0AA91Z693_9GAMM</name>
<sequence>MAKCALIRECCRELNMYMMHDLYLALRRLQRATEIHAKRLGRHSGLTPIQLLIMHSIQAMGEGTLGDLAKKVSVSQATLSTIIDRLENRDMLQRIRSKSDKRKVHLALSTKGLAAIQAEPALLPAEFLDRFGKLADWEQLMMLAGLQRVAGLLEADQHGPAELFESESAA</sequence>
<dbReference type="Pfam" id="PF01047">
    <property type="entry name" value="MarR"/>
    <property type="match status" value="1"/>
</dbReference>
<dbReference type="InterPro" id="IPR000835">
    <property type="entry name" value="HTH_MarR-typ"/>
</dbReference>
<dbReference type="Proteomes" id="UP000243750">
    <property type="component" value="Unassembled WGS sequence"/>
</dbReference>
<dbReference type="SUPFAM" id="SSF46785">
    <property type="entry name" value="Winged helix' DNA-binding domain"/>
    <property type="match status" value="1"/>
</dbReference>
<dbReference type="GO" id="GO:0006950">
    <property type="term" value="P:response to stress"/>
    <property type="evidence" value="ECO:0007669"/>
    <property type="project" value="TreeGrafter"/>
</dbReference>
<evidence type="ECO:0000313" key="2">
    <source>
        <dbReference type="EMBL" id="PCC99646.1"/>
    </source>
</evidence>
<dbReference type="InterPro" id="IPR036390">
    <property type="entry name" value="WH_DNA-bd_sf"/>
</dbReference>
<feature type="domain" description="HTH marR-type" evidence="1">
    <location>
        <begin position="19"/>
        <end position="151"/>
    </location>
</feature>
<dbReference type="Gene3D" id="1.10.10.10">
    <property type="entry name" value="Winged helix-like DNA-binding domain superfamily/Winged helix DNA-binding domain"/>
    <property type="match status" value="1"/>
</dbReference>
<keyword evidence="5" id="KW-1185">Reference proteome</keyword>
<dbReference type="Proteomes" id="UP000344571">
    <property type="component" value="Chromosome"/>
</dbReference>
<dbReference type="AlphaFoldDB" id="A0AA91Z693"/>
<accession>A0AA91Z693</accession>
<dbReference type="PANTHER" id="PTHR33164:SF89">
    <property type="entry name" value="MARR FAMILY REGULATORY PROTEIN"/>
    <property type="match status" value="1"/>
</dbReference>
<dbReference type="EMBL" id="CP033116">
    <property type="protein sequence ID" value="QFY54922.1"/>
    <property type="molecule type" value="Genomic_DNA"/>
</dbReference>